<keyword evidence="1" id="KW-0732">Signal</keyword>
<feature type="chain" id="PRO_5026852955" evidence="1">
    <location>
        <begin position="26"/>
        <end position="356"/>
    </location>
</feature>
<keyword evidence="3" id="KW-1185">Reference proteome</keyword>
<proteinExistence type="predicted"/>
<dbReference type="Proteomes" id="UP000479938">
    <property type="component" value="Unassembled WGS sequence"/>
</dbReference>
<evidence type="ECO:0000313" key="2">
    <source>
        <dbReference type="EMBL" id="CAA9199331.1"/>
    </source>
</evidence>
<evidence type="ECO:0000313" key="3">
    <source>
        <dbReference type="Proteomes" id="UP000479938"/>
    </source>
</evidence>
<evidence type="ECO:0000256" key="1">
    <source>
        <dbReference type="SAM" id="SignalP"/>
    </source>
</evidence>
<dbReference type="InterPro" id="IPR051200">
    <property type="entry name" value="Host-pathogen_enzymatic-act"/>
</dbReference>
<dbReference type="InterPro" id="IPR031815">
    <property type="entry name" value="DUF5074"/>
</dbReference>
<dbReference type="EMBL" id="CADCSU010000097">
    <property type="protein sequence ID" value="CAA9199331.1"/>
    <property type="molecule type" value="Genomic_DNA"/>
</dbReference>
<name>A0A6J4GJD3_9FLAO</name>
<reference evidence="2 3" key="1">
    <citation type="submission" date="2020-02" db="EMBL/GenBank/DDBJ databases">
        <authorList>
            <person name="Criscuolo A."/>
        </authorList>
    </citation>
    <scope>NUCLEOTIDE SEQUENCE [LARGE SCALE GENOMIC DNA]</scope>
    <source>
        <strain evidence="2">CIP105534</strain>
    </source>
</reference>
<dbReference type="PANTHER" id="PTHR47197:SF3">
    <property type="entry name" value="DIHYDRO-HEME D1 DEHYDROGENASE"/>
    <property type="match status" value="1"/>
</dbReference>
<feature type="signal peptide" evidence="1">
    <location>
        <begin position="1"/>
        <end position="25"/>
    </location>
</feature>
<gene>
    <name evidence="2" type="ORF">FLA105534_02546</name>
</gene>
<dbReference type="AlphaFoldDB" id="A0A6J4GJD3"/>
<dbReference type="SUPFAM" id="SSF63825">
    <property type="entry name" value="YWTD domain"/>
    <property type="match status" value="1"/>
</dbReference>
<dbReference type="PROSITE" id="PS51257">
    <property type="entry name" value="PROKAR_LIPOPROTEIN"/>
    <property type="match status" value="1"/>
</dbReference>
<dbReference type="PANTHER" id="PTHR47197">
    <property type="entry name" value="PROTEIN NIRF"/>
    <property type="match status" value="1"/>
</dbReference>
<accession>A0A6J4GJD3</accession>
<dbReference type="Pfam" id="PF16819">
    <property type="entry name" value="DUF5074"/>
    <property type="match status" value="1"/>
</dbReference>
<dbReference type="InterPro" id="IPR015943">
    <property type="entry name" value="WD40/YVTN_repeat-like_dom_sf"/>
</dbReference>
<protein>
    <submittedName>
        <fullName evidence="2">Uncharacterized protein</fullName>
    </submittedName>
</protein>
<dbReference type="Gene3D" id="2.130.10.10">
    <property type="entry name" value="YVTN repeat-like/Quinoprotein amine dehydrogenase"/>
    <property type="match status" value="1"/>
</dbReference>
<sequence>MKRFNKLFLTVILSSAFFVSCSSDNDDTTPEPRGNYEGGLFIANEGQFLKSNGNVSYLSDDLKIENNIFSLLNPEKTKNDIIQCIGFNGNFAYLIVNNTNKIEVVNRYTFKSVATVTTDIKTPRYIAFANGKGYVTNWGDGNDSKDDYVGILDLTTNTITSKISVVEGPEKIIENGGKLYVTHKGGYNFGNSLTVINAATNSVVTNFEVGDMPAGLVKDNGSLYILCEGYPYYAEKQTAGKLVKVSLSTNTITSTLSFDGITHPGYLDIENDKLYYTIDSNIYSLATSATTLPTAPIFKATEVTSLYGLAVKNSKIYVADKVNNVDNGDIYIYSLTGKLTNEFSVGVNPNGFYFNN</sequence>
<organism evidence="2 3">
    <name type="scientific">Flavobacterium bizetiae</name>
    <dbReference type="NCBI Taxonomy" id="2704140"/>
    <lineage>
        <taxon>Bacteria</taxon>
        <taxon>Pseudomonadati</taxon>
        <taxon>Bacteroidota</taxon>
        <taxon>Flavobacteriia</taxon>
        <taxon>Flavobacteriales</taxon>
        <taxon>Flavobacteriaceae</taxon>
        <taxon>Flavobacterium</taxon>
    </lineage>
</organism>
<dbReference type="RefSeq" id="WP_173971127.1">
    <property type="nucleotide sequence ID" value="NZ_CADCSU010000097.1"/>
</dbReference>